<keyword evidence="3 6" id="KW-0812">Transmembrane</keyword>
<evidence type="ECO:0000256" key="2">
    <source>
        <dbReference type="ARBA" id="ARBA00022475"/>
    </source>
</evidence>
<dbReference type="RefSeq" id="WP_043746384.1">
    <property type="nucleotide sequence ID" value="NZ_AQQX01000002.1"/>
</dbReference>
<feature type="transmembrane region" description="Helical" evidence="6">
    <location>
        <begin position="15"/>
        <end position="37"/>
    </location>
</feature>
<feature type="transmembrane region" description="Helical" evidence="6">
    <location>
        <begin position="108"/>
        <end position="130"/>
    </location>
</feature>
<dbReference type="EMBL" id="AQQX01000002">
    <property type="protein sequence ID" value="KGM49475.1"/>
    <property type="molecule type" value="Genomic_DNA"/>
</dbReference>
<keyword evidence="2" id="KW-1003">Cell membrane</keyword>
<keyword evidence="9" id="KW-1185">Reference proteome</keyword>
<dbReference type="AlphaFoldDB" id="A0A0A0EGP0"/>
<accession>A0A0A0EGP0</accession>
<dbReference type="GO" id="GO:0005886">
    <property type="term" value="C:plasma membrane"/>
    <property type="evidence" value="ECO:0007669"/>
    <property type="project" value="UniProtKB-SubCell"/>
</dbReference>
<proteinExistence type="predicted"/>
<protein>
    <submittedName>
        <fullName evidence="8">Pilus assembly protein TadC</fullName>
    </submittedName>
</protein>
<feature type="transmembrane region" description="Helical" evidence="6">
    <location>
        <begin position="142"/>
        <end position="161"/>
    </location>
</feature>
<evidence type="ECO:0000313" key="8">
    <source>
        <dbReference type="EMBL" id="KGM49475.1"/>
    </source>
</evidence>
<reference evidence="8 9" key="1">
    <citation type="journal article" date="2015" name="Antonie Van Leeuwenhoek">
        <title>Pseudooceanicola atlanticus gen. nov. sp. nov., isolated from surface seawater of the Atlantic Ocean and reclassification of Oceanicola batsensis, Oceanicola marinus, Oceanicola nitratireducens, Oceanicola nanhaiensis, Oceanicola antarcticus and Oceanicola flagellatus, as Pseudooceanicola batsensis comb. nov., Pseudooceanicola marinus comb. nov., Pseudooceanicola nitratireducens comb. nov., Pseudooceanicola nanhaiensis comb. nov., Pseudooceanicola antarcticus comb. nov., and Pseudooceanicola flagellatus comb. nov.</title>
        <authorList>
            <person name="Lai Q."/>
            <person name="Li G."/>
            <person name="Liu X."/>
            <person name="Du Y."/>
            <person name="Sun F."/>
            <person name="Shao Z."/>
        </authorList>
    </citation>
    <scope>NUCLEOTIDE SEQUENCE [LARGE SCALE GENOMIC DNA]</scope>
    <source>
        <strain evidence="8 9">22II-s11g</strain>
    </source>
</reference>
<dbReference type="OrthoDB" id="9810662at2"/>
<evidence type="ECO:0000256" key="6">
    <source>
        <dbReference type="SAM" id="Phobius"/>
    </source>
</evidence>
<sequence length="332" mass="36861">MEAINSLLVGALGPLGPLMVVGGLGLLLILVTLPFLITKKEDPLEKLKRSNAEQSRGDAKHDRLRNAKSNKKLERYSSFLEPQNEAEYSAMRQKMLQAGYRSKDAVRYFHFAQFSLGILGLIVGVVYFLLFLAADDPDMQKTLMYTMGPGIIGYMFPKYWINKRMETRKEEIVNGFPDALDMLLVCVEAGQSMDQAILRVAGEIRTSYPSLADEFEIVSHEIKAGKDKPTVLSEMAERCGVPDIASFVTVLVQSATFGTSVADALRVYAAEMRDKRVMRAEEKANKLPTKMTLATMMLTVPPLLIILIGPSLLGISKMGEMSAQQTQEEARK</sequence>
<dbReference type="InterPro" id="IPR018076">
    <property type="entry name" value="T2SS_GspF_dom"/>
</dbReference>
<evidence type="ECO:0000259" key="7">
    <source>
        <dbReference type="Pfam" id="PF00482"/>
    </source>
</evidence>
<dbReference type="Pfam" id="PF00482">
    <property type="entry name" value="T2SSF"/>
    <property type="match status" value="1"/>
</dbReference>
<evidence type="ECO:0000256" key="4">
    <source>
        <dbReference type="ARBA" id="ARBA00022989"/>
    </source>
</evidence>
<feature type="domain" description="Type II secretion system protein GspF" evidence="7">
    <location>
        <begin position="180"/>
        <end position="308"/>
    </location>
</feature>
<dbReference type="STRING" id="1461694.ATO9_05480"/>
<dbReference type="Proteomes" id="UP000030004">
    <property type="component" value="Unassembled WGS sequence"/>
</dbReference>
<organism evidence="8 9">
    <name type="scientific">Pseudooceanicola atlanticus</name>
    <dbReference type="NCBI Taxonomy" id="1461694"/>
    <lineage>
        <taxon>Bacteria</taxon>
        <taxon>Pseudomonadati</taxon>
        <taxon>Pseudomonadota</taxon>
        <taxon>Alphaproteobacteria</taxon>
        <taxon>Rhodobacterales</taxon>
        <taxon>Paracoccaceae</taxon>
        <taxon>Pseudooceanicola</taxon>
    </lineage>
</organism>
<dbReference type="eggNOG" id="COG2064">
    <property type="taxonomic scope" value="Bacteria"/>
</dbReference>
<dbReference type="PANTHER" id="PTHR35007:SF2">
    <property type="entry name" value="PILUS ASSEMBLE PROTEIN"/>
    <property type="match status" value="1"/>
</dbReference>
<evidence type="ECO:0000256" key="5">
    <source>
        <dbReference type="ARBA" id="ARBA00023136"/>
    </source>
</evidence>
<comment type="subcellular location">
    <subcellularLocation>
        <location evidence="1">Cell membrane</location>
        <topology evidence="1">Multi-pass membrane protein</topology>
    </subcellularLocation>
</comment>
<dbReference type="PANTHER" id="PTHR35007">
    <property type="entry name" value="INTEGRAL MEMBRANE PROTEIN-RELATED"/>
    <property type="match status" value="1"/>
</dbReference>
<keyword evidence="4 6" id="KW-1133">Transmembrane helix</keyword>
<name>A0A0A0EGP0_9RHOB</name>
<evidence type="ECO:0000256" key="3">
    <source>
        <dbReference type="ARBA" id="ARBA00022692"/>
    </source>
</evidence>
<feature type="transmembrane region" description="Helical" evidence="6">
    <location>
        <begin position="293"/>
        <end position="313"/>
    </location>
</feature>
<comment type="caution">
    <text evidence="8">The sequence shown here is derived from an EMBL/GenBank/DDBJ whole genome shotgun (WGS) entry which is preliminary data.</text>
</comment>
<evidence type="ECO:0000256" key="1">
    <source>
        <dbReference type="ARBA" id="ARBA00004651"/>
    </source>
</evidence>
<evidence type="ECO:0000313" key="9">
    <source>
        <dbReference type="Proteomes" id="UP000030004"/>
    </source>
</evidence>
<keyword evidence="5 6" id="KW-0472">Membrane</keyword>
<gene>
    <name evidence="8" type="ORF">ATO9_05480</name>
</gene>